<protein>
    <submittedName>
        <fullName evidence="7">Ribose operon repressor</fullName>
    </submittedName>
</protein>
<sequence>MALLNSDVKRRPPKSPGTVEPASAAQRATSYDVAIAAGVAQSTVSRCFQPDSPISPDTRAHVLAIAGQLGYRPNALARSLILGRSNVVGVIVTRYTLRYNPELLFALAEALAVQGTKLLLMAVDSDDAVHSTLRDALEFPLDGLISCATMTDEDIAGFRRHGVPVAFLNRRVTSEGVDCVATDNVHATRQIADMLYRAGHRQFVCIGGPHGAPVSEERVTGFAGRLRELGVTDVVTVASDFSYDGGRAAFLEQASGSAQKIDAVFCANDQLALGALDACRFDLKLKVPDDISIVGFDDVAEASRPAYRLTTVHQQIEELATQAVRLLGERLTEPRMRPRTILVPGVLVRRASAHI</sequence>
<keyword evidence="8" id="KW-1185">Reference proteome</keyword>
<dbReference type="InterPro" id="IPR046335">
    <property type="entry name" value="LacI/GalR-like_sensor"/>
</dbReference>
<dbReference type="RefSeq" id="WP_200621842.1">
    <property type="nucleotide sequence ID" value="NZ_CAJNAU010000103.1"/>
</dbReference>
<dbReference type="Pfam" id="PF00356">
    <property type="entry name" value="LacI"/>
    <property type="match status" value="1"/>
</dbReference>
<keyword evidence="1" id="KW-0678">Repressor</keyword>
<dbReference type="SUPFAM" id="SSF47413">
    <property type="entry name" value="lambda repressor-like DNA-binding domains"/>
    <property type="match status" value="1"/>
</dbReference>
<dbReference type="InterPro" id="IPR010982">
    <property type="entry name" value="Lambda_DNA-bd_dom_sf"/>
</dbReference>
<dbReference type="SMART" id="SM00354">
    <property type="entry name" value="HTH_LACI"/>
    <property type="match status" value="1"/>
</dbReference>
<gene>
    <name evidence="7" type="primary">rbsR_1</name>
    <name evidence="7" type="ORF">R69658_06816</name>
</gene>
<dbReference type="Pfam" id="PF13377">
    <property type="entry name" value="Peripla_BP_3"/>
    <property type="match status" value="1"/>
</dbReference>
<dbReference type="CDD" id="cd01392">
    <property type="entry name" value="HTH_LacI"/>
    <property type="match status" value="1"/>
</dbReference>
<evidence type="ECO:0000259" key="6">
    <source>
        <dbReference type="PROSITE" id="PS50932"/>
    </source>
</evidence>
<keyword evidence="2" id="KW-0805">Transcription regulation</keyword>
<evidence type="ECO:0000256" key="1">
    <source>
        <dbReference type="ARBA" id="ARBA00022491"/>
    </source>
</evidence>
<name>A0ABM8SYX6_9BURK</name>
<evidence type="ECO:0000256" key="4">
    <source>
        <dbReference type="ARBA" id="ARBA00023163"/>
    </source>
</evidence>
<dbReference type="EMBL" id="CAJNAU010000103">
    <property type="protein sequence ID" value="CAE6843082.1"/>
    <property type="molecule type" value="Genomic_DNA"/>
</dbReference>
<feature type="domain" description="HTH lacI-type" evidence="6">
    <location>
        <begin position="28"/>
        <end position="82"/>
    </location>
</feature>
<dbReference type="Gene3D" id="3.40.50.2300">
    <property type="match status" value="2"/>
</dbReference>
<feature type="region of interest" description="Disordered" evidence="5">
    <location>
        <begin position="1"/>
        <end position="24"/>
    </location>
</feature>
<dbReference type="Gene3D" id="1.10.260.40">
    <property type="entry name" value="lambda repressor-like DNA-binding domains"/>
    <property type="match status" value="1"/>
</dbReference>
<evidence type="ECO:0000256" key="2">
    <source>
        <dbReference type="ARBA" id="ARBA00023015"/>
    </source>
</evidence>
<reference evidence="7 8" key="1">
    <citation type="submission" date="2021-02" db="EMBL/GenBank/DDBJ databases">
        <authorList>
            <person name="Vanwijnsberghe S."/>
        </authorList>
    </citation>
    <scope>NUCLEOTIDE SEQUENCE [LARGE SCALE GENOMIC DNA]</scope>
    <source>
        <strain evidence="7 8">R-69658</strain>
    </source>
</reference>
<comment type="caution">
    <text evidence="7">The sequence shown here is derived from an EMBL/GenBank/DDBJ whole genome shotgun (WGS) entry which is preliminary data.</text>
</comment>
<dbReference type="CDD" id="cd06278">
    <property type="entry name" value="PBP1_LacI-like"/>
    <property type="match status" value="1"/>
</dbReference>
<dbReference type="PROSITE" id="PS50932">
    <property type="entry name" value="HTH_LACI_2"/>
    <property type="match status" value="1"/>
</dbReference>
<dbReference type="InterPro" id="IPR000843">
    <property type="entry name" value="HTH_LacI"/>
</dbReference>
<evidence type="ECO:0000313" key="8">
    <source>
        <dbReference type="Proteomes" id="UP000674425"/>
    </source>
</evidence>
<keyword evidence="4" id="KW-0804">Transcription</keyword>
<keyword evidence="3" id="KW-0238">DNA-binding</keyword>
<dbReference type="PANTHER" id="PTHR30146">
    <property type="entry name" value="LACI-RELATED TRANSCRIPTIONAL REPRESSOR"/>
    <property type="match status" value="1"/>
</dbReference>
<proteinExistence type="predicted"/>
<dbReference type="PANTHER" id="PTHR30146:SF148">
    <property type="entry name" value="HTH-TYPE TRANSCRIPTIONAL REPRESSOR PURR-RELATED"/>
    <property type="match status" value="1"/>
</dbReference>
<accession>A0ABM8SYX6</accession>
<dbReference type="InterPro" id="IPR028082">
    <property type="entry name" value="Peripla_BP_I"/>
</dbReference>
<evidence type="ECO:0000313" key="7">
    <source>
        <dbReference type="EMBL" id="CAE6843082.1"/>
    </source>
</evidence>
<evidence type="ECO:0000256" key="5">
    <source>
        <dbReference type="SAM" id="MobiDB-lite"/>
    </source>
</evidence>
<evidence type="ECO:0000256" key="3">
    <source>
        <dbReference type="ARBA" id="ARBA00023125"/>
    </source>
</evidence>
<dbReference type="Proteomes" id="UP000674425">
    <property type="component" value="Unassembled WGS sequence"/>
</dbReference>
<organism evidence="7 8">
    <name type="scientific">Paraburkholderia aspalathi</name>
    <dbReference type="NCBI Taxonomy" id="1324617"/>
    <lineage>
        <taxon>Bacteria</taxon>
        <taxon>Pseudomonadati</taxon>
        <taxon>Pseudomonadota</taxon>
        <taxon>Betaproteobacteria</taxon>
        <taxon>Burkholderiales</taxon>
        <taxon>Burkholderiaceae</taxon>
        <taxon>Paraburkholderia</taxon>
    </lineage>
</organism>
<dbReference type="SUPFAM" id="SSF53822">
    <property type="entry name" value="Periplasmic binding protein-like I"/>
    <property type="match status" value="1"/>
</dbReference>